<evidence type="ECO:0000256" key="3">
    <source>
        <dbReference type="ARBA" id="ARBA00022970"/>
    </source>
</evidence>
<comment type="similarity">
    <text evidence="1">Belongs to the leucine-binding protein family.</text>
</comment>
<name>B8IDX0_METNO</name>
<dbReference type="Pfam" id="PF13458">
    <property type="entry name" value="Peripla_BP_6"/>
    <property type="match status" value="1"/>
</dbReference>
<keyword evidence="3" id="KW-0813">Transport</keyword>
<gene>
    <name evidence="5" type="ordered locus">Mnod_0659</name>
</gene>
<dbReference type="STRING" id="460265.Mnod_0659"/>
<dbReference type="InterPro" id="IPR006311">
    <property type="entry name" value="TAT_signal"/>
</dbReference>
<feature type="domain" description="Leucine-binding protein" evidence="4">
    <location>
        <begin position="33"/>
        <end position="376"/>
    </location>
</feature>
<evidence type="ECO:0000259" key="4">
    <source>
        <dbReference type="Pfam" id="PF13458"/>
    </source>
</evidence>
<sequence length="412" mass="43632">MVFGATRRTVLGGIAAASVAPLLPRRARAATRPIRIGVLTDMAGPYSEDSGRGSVVAAQLAIEDFAKLSPGIAVELVSGDMQGKPDVASALASAWYDRDGIDVIVDLPVSSAALAVAHIARQKDKVAILNPGTSDLTGKACSPNHVHWAFDTYALANSTGRAILAGGGRTWFFVQADYAFGAALAADTGRIVQEQGGKVLGSVRYPFPGTMDFASFLLQAQTSGAQVVAFANAGADAANCIKQAGEFGLTQSGQKLASLLCFIPQIHGIGLQAAQGLLLTEGFYWDLNDRTRAFSKRYGARMDGQMPCTIQVGCYSGVLHYLKAVAAMGVDAARVSGAAAVRQMKQMPTDDDVFGKGRVREDGRKIHDMHLFEVKTPGESKSSWDLYRLVRTTPGEEAYRPLAEGSCPMVRS</sequence>
<dbReference type="InterPro" id="IPR051010">
    <property type="entry name" value="BCAA_transport"/>
</dbReference>
<dbReference type="SUPFAM" id="SSF53822">
    <property type="entry name" value="Periplasmic binding protein-like I"/>
    <property type="match status" value="1"/>
</dbReference>
<dbReference type="PROSITE" id="PS51318">
    <property type="entry name" value="TAT"/>
    <property type="match status" value="1"/>
</dbReference>
<keyword evidence="3" id="KW-0029">Amino-acid transport</keyword>
<evidence type="ECO:0000313" key="6">
    <source>
        <dbReference type="Proteomes" id="UP000008207"/>
    </source>
</evidence>
<reference evidence="5 6" key="1">
    <citation type="submission" date="2009-01" db="EMBL/GenBank/DDBJ databases">
        <title>Complete sequence of chromosome of Methylobacterium nodulans ORS 2060.</title>
        <authorList>
            <consortium name="US DOE Joint Genome Institute"/>
            <person name="Lucas S."/>
            <person name="Copeland A."/>
            <person name="Lapidus A."/>
            <person name="Glavina del Rio T."/>
            <person name="Dalin E."/>
            <person name="Tice H."/>
            <person name="Bruce D."/>
            <person name="Goodwin L."/>
            <person name="Pitluck S."/>
            <person name="Sims D."/>
            <person name="Brettin T."/>
            <person name="Detter J.C."/>
            <person name="Han C."/>
            <person name="Larimer F."/>
            <person name="Land M."/>
            <person name="Hauser L."/>
            <person name="Kyrpides N."/>
            <person name="Ivanova N."/>
            <person name="Marx C.J."/>
            <person name="Richardson P."/>
        </authorList>
    </citation>
    <scope>NUCLEOTIDE SEQUENCE [LARGE SCALE GENOMIC DNA]</scope>
    <source>
        <strain evidence="6">LMG 21967 / CNCM I-2342 / ORS 2060</strain>
    </source>
</reference>
<dbReference type="PANTHER" id="PTHR30483">
    <property type="entry name" value="LEUCINE-SPECIFIC-BINDING PROTEIN"/>
    <property type="match status" value="1"/>
</dbReference>
<dbReference type="RefSeq" id="WP_015927397.1">
    <property type="nucleotide sequence ID" value="NC_011894.1"/>
</dbReference>
<organism evidence="5 6">
    <name type="scientific">Methylobacterium nodulans (strain LMG 21967 / CNCM I-2342 / ORS 2060)</name>
    <dbReference type="NCBI Taxonomy" id="460265"/>
    <lineage>
        <taxon>Bacteria</taxon>
        <taxon>Pseudomonadati</taxon>
        <taxon>Pseudomonadota</taxon>
        <taxon>Alphaproteobacteria</taxon>
        <taxon>Hyphomicrobiales</taxon>
        <taxon>Methylobacteriaceae</taxon>
        <taxon>Methylobacterium</taxon>
    </lineage>
</organism>
<dbReference type="eggNOG" id="COG0683">
    <property type="taxonomic scope" value="Bacteria"/>
</dbReference>
<dbReference type="EMBL" id="CP001349">
    <property type="protein sequence ID" value="ACL55692.1"/>
    <property type="molecule type" value="Genomic_DNA"/>
</dbReference>
<dbReference type="KEGG" id="mno:Mnod_0659"/>
<dbReference type="OrthoDB" id="5794591at2"/>
<dbReference type="CDD" id="cd06327">
    <property type="entry name" value="PBP1_SBP-like"/>
    <property type="match status" value="1"/>
</dbReference>
<evidence type="ECO:0000256" key="1">
    <source>
        <dbReference type="ARBA" id="ARBA00010062"/>
    </source>
</evidence>
<protein>
    <submittedName>
        <fullName evidence="5">Putative substrate-binding protein</fullName>
    </submittedName>
</protein>
<dbReference type="Proteomes" id="UP000008207">
    <property type="component" value="Chromosome"/>
</dbReference>
<keyword evidence="6" id="KW-1185">Reference proteome</keyword>
<dbReference type="InterPro" id="IPR028081">
    <property type="entry name" value="Leu-bd"/>
</dbReference>
<dbReference type="Gene3D" id="3.40.50.2300">
    <property type="match status" value="2"/>
</dbReference>
<keyword evidence="2" id="KW-0732">Signal</keyword>
<dbReference type="PANTHER" id="PTHR30483:SF6">
    <property type="entry name" value="PERIPLASMIC BINDING PROTEIN OF ABC TRANSPORTER FOR NATURAL AMINO ACIDS"/>
    <property type="match status" value="1"/>
</dbReference>
<proteinExistence type="inferred from homology"/>
<evidence type="ECO:0000256" key="2">
    <source>
        <dbReference type="ARBA" id="ARBA00022729"/>
    </source>
</evidence>
<dbReference type="AlphaFoldDB" id="B8IDX0"/>
<dbReference type="GO" id="GO:0006865">
    <property type="term" value="P:amino acid transport"/>
    <property type="evidence" value="ECO:0007669"/>
    <property type="project" value="UniProtKB-KW"/>
</dbReference>
<dbReference type="InterPro" id="IPR028082">
    <property type="entry name" value="Peripla_BP_I"/>
</dbReference>
<accession>B8IDX0</accession>
<evidence type="ECO:0000313" key="5">
    <source>
        <dbReference type="EMBL" id="ACL55692.1"/>
    </source>
</evidence>
<dbReference type="HOGENOM" id="CLU_027128_1_0_5"/>